<proteinExistence type="predicted"/>
<protein>
    <submittedName>
        <fullName evidence="1">Uncharacterized protein</fullName>
    </submittedName>
</protein>
<dbReference type="Proteomes" id="UP000187609">
    <property type="component" value="Unassembled WGS sequence"/>
</dbReference>
<evidence type="ECO:0000313" key="1">
    <source>
        <dbReference type="EMBL" id="OIT36825.1"/>
    </source>
</evidence>
<dbReference type="EMBL" id="MJEQ01000386">
    <property type="protein sequence ID" value="OIT36825.1"/>
    <property type="molecule type" value="Genomic_DNA"/>
</dbReference>
<feature type="non-terminal residue" evidence="1">
    <location>
        <position position="1"/>
    </location>
</feature>
<sequence length="66" mass="7494">ISAFTIEKNCWRGSDCGSSDRKAHGRFAASCLSLKVIKRALRSKEQEDLVLTQELRMQLNILQQTI</sequence>
<comment type="caution">
    <text evidence="1">The sequence shown here is derived from an EMBL/GenBank/DDBJ whole genome shotgun (WGS) entry which is preliminary data.</text>
</comment>
<dbReference type="Gramene" id="OIT36825">
    <property type="protein sequence ID" value="OIT36825"/>
    <property type="gene ID" value="A4A49_57360"/>
</dbReference>
<name>A0A314L5M9_NICAT</name>
<dbReference type="SMR" id="A0A314L5M9"/>
<evidence type="ECO:0000313" key="2">
    <source>
        <dbReference type="Proteomes" id="UP000187609"/>
    </source>
</evidence>
<feature type="non-terminal residue" evidence="1">
    <location>
        <position position="66"/>
    </location>
</feature>
<gene>
    <name evidence="1" type="ORF">A4A49_57360</name>
</gene>
<reference evidence="1" key="1">
    <citation type="submission" date="2016-11" db="EMBL/GenBank/DDBJ databases">
        <title>The genome of Nicotiana attenuata.</title>
        <authorList>
            <person name="Xu S."/>
            <person name="Brockmoeller T."/>
            <person name="Gaquerel E."/>
            <person name="Navarro A."/>
            <person name="Kuhl H."/>
            <person name="Gase K."/>
            <person name="Ling Z."/>
            <person name="Zhou W."/>
            <person name="Kreitzer C."/>
            <person name="Stanke M."/>
            <person name="Tang H."/>
            <person name="Lyons E."/>
            <person name="Pandey P."/>
            <person name="Pandey S.P."/>
            <person name="Timmermann B."/>
            <person name="Baldwin I.T."/>
        </authorList>
    </citation>
    <scope>NUCLEOTIDE SEQUENCE [LARGE SCALE GENOMIC DNA]</scope>
    <source>
        <strain evidence="1">UT</strain>
    </source>
</reference>
<keyword evidence="2" id="KW-1185">Reference proteome</keyword>
<dbReference type="AlphaFoldDB" id="A0A314L5M9"/>
<accession>A0A314L5M9</accession>
<organism evidence="1 2">
    <name type="scientific">Nicotiana attenuata</name>
    <name type="common">Coyote tobacco</name>
    <dbReference type="NCBI Taxonomy" id="49451"/>
    <lineage>
        <taxon>Eukaryota</taxon>
        <taxon>Viridiplantae</taxon>
        <taxon>Streptophyta</taxon>
        <taxon>Embryophyta</taxon>
        <taxon>Tracheophyta</taxon>
        <taxon>Spermatophyta</taxon>
        <taxon>Magnoliopsida</taxon>
        <taxon>eudicotyledons</taxon>
        <taxon>Gunneridae</taxon>
        <taxon>Pentapetalae</taxon>
        <taxon>asterids</taxon>
        <taxon>lamiids</taxon>
        <taxon>Solanales</taxon>
        <taxon>Solanaceae</taxon>
        <taxon>Nicotianoideae</taxon>
        <taxon>Nicotianeae</taxon>
        <taxon>Nicotiana</taxon>
    </lineage>
</organism>